<dbReference type="AlphaFoldDB" id="A0A2T2WJ99"/>
<reference evidence="1 2" key="1">
    <citation type="journal article" date="2014" name="BMC Genomics">
        <title>Comparison of environmental and isolate Sulfobacillus genomes reveals diverse carbon, sulfur, nitrogen, and hydrogen metabolisms.</title>
        <authorList>
            <person name="Justice N.B."/>
            <person name="Norman A."/>
            <person name="Brown C.T."/>
            <person name="Singh A."/>
            <person name="Thomas B.C."/>
            <person name="Banfield J.F."/>
        </authorList>
    </citation>
    <scope>NUCLEOTIDE SEQUENCE [LARGE SCALE GENOMIC DNA]</scope>
    <source>
        <strain evidence="1">AMDSBA3</strain>
    </source>
</reference>
<comment type="caution">
    <text evidence="1">The sequence shown here is derived from an EMBL/GenBank/DDBJ whole genome shotgun (WGS) entry which is preliminary data.</text>
</comment>
<dbReference type="Proteomes" id="UP000241848">
    <property type="component" value="Unassembled WGS sequence"/>
</dbReference>
<accession>A0A2T2WJ99</accession>
<protein>
    <submittedName>
        <fullName evidence="1">Uncharacterized protein</fullName>
    </submittedName>
</protein>
<evidence type="ECO:0000313" key="2">
    <source>
        <dbReference type="Proteomes" id="UP000241848"/>
    </source>
</evidence>
<name>A0A2T2WJ99_9FIRM</name>
<organism evidence="1 2">
    <name type="scientific">Sulfobacillus acidophilus</name>
    <dbReference type="NCBI Taxonomy" id="53633"/>
    <lineage>
        <taxon>Bacteria</taxon>
        <taxon>Bacillati</taxon>
        <taxon>Bacillota</taxon>
        <taxon>Clostridia</taxon>
        <taxon>Eubacteriales</taxon>
        <taxon>Clostridiales Family XVII. Incertae Sedis</taxon>
        <taxon>Sulfobacillus</taxon>
    </lineage>
</organism>
<sequence>MIAPLVYKRETPGAQADFPVTASSFPRYAVMWPSHQANTPVVFYAIKTAQSYAQLARYWRHHPEWQVSVGWSQRRFYHYQRELRRLGVDTLFYRQTHSGWILDTQAVKAPALTKVSAQFVPTGVHV</sequence>
<dbReference type="EMBL" id="PXYV01000019">
    <property type="protein sequence ID" value="PSR22317.1"/>
    <property type="molecule type" value="Genomic_DNA"/>
</dbReference>
<evidence type="ECO:0000313" key="1">
    <source>
        <dbReference type="EMBL" id="PSR22317.1"/>
    </source>
</evidence>
<gene>
    <name evidence="1" type="ORF">C7B45_07365</name>
</gene>
<proteinExistence type="predicted"/>